<accession>A0ABV7JFF7</accession>
<evidence type="ECO:0000313" key="3">
    <source>
        <dbReference type="Proteomes" id="UP001595533"/>
    </source>
</evidence>
<keyword evidence="3" id="KW-1185">Reference proteome</keyword>
<dbReference type="PANTHER" id="PTHR41775:SF1">
    <property type="entry name" value="PEPTIDASE M6-LIKE DOMAIN-CONTAINING PROTEIN"/>
    <property type="match status" value="1"/>
</dbReference>
<feature type="signal peptide" evidence="1">
    <location>
        <begin position="1"/>
        <end position="22"/>
    </location>
</feature>
<feature type="chain" id="PRO_5045534102" description="Peptidase M11 gametolysin domain-containing protein" evidence="1">
    <location>
        <begin position="23"/>
        <end position="451"/>
    </location>
</feature>
<dbReference type="SUPFAM" id="SSF55486">
    <property type="entry name" value="Metalloproteases ('zincins'), catalytic domain"/>
    <property type="match status" value="1"/>
</dbReference>
<protein>
    <recommendedName>
        <fullName evidence="4">Peptidase M11 gametolysin domain-containing protein</fullName>
    </recommendedName>
</protein>
<proteinExistence type="predicted"/>
<dbReference type="Gene3D" id="3.40.390.10">
    <property type="entry name" value="Collagenase (Catalytic Domain)"/>
    <property type="match status" value="1"/>
</dbReference>
<evidence type="ECO:0008006" key="4">
    <source>
        <dbReference type="Google" id="ProtNLM"/>
    </source>
</evidence>
<dbReference type="Proteomes" id="UP001595533">
    <property type="component" value="Unassembled WGS sequence"/>
</dbReference>
<dbReference type="EMBL" id="JBHRTS010000008">
    <property type="protein sequence ID" value="MFC3195416.1"/>
    <property type="molecule type" value="Genomic_DNA"/>
</dbReference>
<dbReference type="InterPro" id="IPR024079">
    <property type="entry name" value="MetalloPept_cat_dom_sf"/>
</dbReference>
<comment type="caution">
    <text evidence="2">The sequence shown here is derived from an EMBL/GenBank/DDBJ whole genome shotgun (WGS) entry which is preliminary data.</text>
</comment>
<evidence type="ECO:0000313" key="2">
    <source>
        <dbReference type="EMBL" id="MFC3195416.1"/>
    </source>
</evidence>
<organism evidence="2 3">
    <name type="scientific">Marinicella sediminis</name>
    <dbReference type="NCBI Taxonomy" id="1792834"/>
    <lineage>
        <taxon>Bacteria</taxon>
        <taxon>Pseudomonadati</taxon>
        <taxon>Pseudomonadota</taxon>
        <taxon>Gammaproteobacteria</taxon>
        <taxon>Lysobacterales</taxon>
        <taxon>Marinicellaceae</taxon>
        <taxon>Marinicella</taxon>
    </lineage>
</organism>
<dbReference type="PANTHER" id="PTHR41775">
    <property type="entry name" value="SECRETED PROTEIN-RELATED"/>
    <property type="match status" value="1"/>
</dbReference>
<sequence>MKLLLWLVVCGFSVLHIKSALAEDGVLVVEYGETFESGSDIHMRYYLVNPEGNHRLLFSDEFMAQNPVHLWSGKRVRVQFKDQPGESGRWTQSIELLEGAQRGGITGAQPWVSILCKFNDVPAEPENFSFFQNMYANLPAGLDHYWREVSYENINVVGSLAVDWVDLPGTHTFYVPTPGSGTDANLNSLFDDCTDAADPFVDFSSGFVGINMMFNELLDCCAWGGGLGATLDGLFRSWRVTWNPPWSFANEGVIAHEMGHGFGLPHANNSDGDGNPYDSPWDVMSSATGRAVDDPVYGRLGKHINMQYKYRLGWVNDGDGFIADALTDTVIVIDQTALAATINHRFARLPLADGSHYMVEVRKQVGNYESNLAGEAVIIHHVVSGRSEPPWVIDQDVPPADFSDNEGVMWKVGETFNDPIDGYTVEVLSETTDGFEVRITGSDLIFADGFN</sequence>
<keyword evidence="1" id="KW-0732">Signal</keyword>
<reference evidence="3" key="1">
    <citation type="journal article" date="2019" name="Int. J. Syst. Evol. Microbiol.">
        <title>The Global Catalogue of Microorganisms (GCM) 10K type strain sequencing project: providing services to taxonomists for standard genome sequencing and annotation.</title>
        <authorList>
            <consortium name="The Broad Institute Genomics Platform"/>
            <consortium name="The Broad Institute Genome Sequencing Center for Infectious Disease"/>
            <person name="Wu L."/>
            <person name="Ma J."/>
        </authorList>
    </citation>
    <scope>NUCLEOTIDE SEQUENCE [LARGE SCALE GENOMIC DNA]</scope>
    <source>
        <strain evidence="3">KCTC 42953</strain>
    </source>
</reference>
<name>A0ABV7JFF7_9GAMM</name>
<evidence type="ECO:0000256" key="1">
    <source>
        <dbReference type="SAM" id="SignalP"/>
    </source>
</evidence>
<dbReference type="RefSeq" id="WP_077412672.1">
    <property type="nucleotide sequence ID" value="NZ_JBHRTS010000008.1"/>
</dbReference>
<gene>
    <name evidence="2" type="ORF">ACFODZ_14270</name>
</gene>